<protein>
    <submittedName>
        <fullName evidence="2">Uncharacterized protein</fullName>
    </submittedName>
</protein>
<dbReference type="OrthoDB" id="2883551at2"/>
<sequence>MNKTLRTKVRKYLAFLLIGSIVAGVTYLIVYKVSFLPNGYDIVALQKDSISLKSYNVLGIEKAITTVSFSENDIWKIDAIDYEVNRQKEFLWMLFFTVILSLILFVYKVRNELKLWKAIFESNIIFSALPLYIIITSLNRIRDLIY</sequence>
<feature type="transmembrane region" description="Helical" evidence="1">
    <location>
        <begin position="119"/>
        <end position="138"/>
    </location>
</feature>
<gene>
    <name evidence="2" type="ORF">FSZ17_12870</name>
</gene>
<feature type="transmembrane region" description="Helical" evidence="1">
    <location>
        <begin position="12"/>
        <end position="30"/>
    </location>
</feature>
<keyword evidence="1" id="KW-0472">Membrane</keyword>
<dbReference type="RefSeq" id="WP_057776612.1">
    <property type="nucleotide sequence ID" value="NZ_CP042593.1"/>
</dbReference>
<keyword evidence="1" id="KW-0812">Transmembrane</keyword>
<dbReference type="EMBL" id="CP042593">
    <property type="protein sequence ID" value="QED48061.1"/>
    <property type="molecule type" value="Genomic_DNA"/>
</dbReference>
<evidence type="ECO:0000313" key="3">
    <source>
        <dbReference type="Proteomes" id="UP000321555"/>
    </source>
</evidence>
<accession>A0A5B8Z539</accession>
<keyword evidence="3" id="KW-1185">Reference proteome</keyword>
<evidence type="ECO:0000313" key="2">
    <source>
        <dbReference type="EMBL" id="QED48061.1"/>
    </source>
</evidence>
<name>A0A5B8Z539_CYTDA</name>
<evidence type="ECO:0000256" key="1">
    <source>
        <dbReference type="SAM" id="Phobius"/>
    </source>
</evidence>
<organism evidence="2 3">
    <name type="scientific">Cytobacillus dafuensis</name>
    <name type="common">Bacillus dafuensis</name>
    <dbReference type="NCBI Taxonomy" id="1742359"/>
    <lineage>
        <taxon>Bacteria</taxon>
        <taxon>Bacillati</taxon>
        <taxon>Bacillota</taxon>
        <taxon>Bacilli</taxon>
        <taxon>Bacillales</taxon>
        <taxon>Bacillaceae</taxon>
        <taxon>Cytobacillus</taxon>
    </lineage>
</organism>
<feature type="transmembrane region" description="Helical" evidence="1">
    <location>
        <begin position="90"/>
        <end position="107"/>
    </location>
</feature>
<dbReference type="KEGG" id="bda:FSZ17_12870"/>
<proteinExistence type="predicted"/>
<keyword evidence="1" id="KW-1133">Transmembrane helix</keyword>
<dbReference type="AlphaFoldDB" id="A0A5B8Z539"/>
<dbReference type="Proteomes" id="UP000321555">
    <property type="component" value="Chromosome"/>
</dbReference>
<reference evidence="3" key="1">
    <citation type="submission" date="2019-08" db="EMBL/GenBank/DDBJ databases">
        <authorList>
            <person name="Zheng X."/>
        </authorList>
    </citation>
    <scope>NUCLEOTIDE SEQUENCE [LARGE SCALE GENOMIC DNA]</scope>
    <source>
        <strain evidence="3">FJAT-25496</strain>
    </source>
</reference>